<dbReference type="RefSeq" id="WP_264432744.1">
    <property type="nucleotide sequence ID" value="NZ_CP081495.1"/>
</dbReference>
<accession>A0ABY6LZ79</accession>
<organism evidence="5 6">
    <name type="scientific">Flavobacterium agricola</name>
    <dbReference type="NCBI Taxonomy" id="2870839"/>
    <lineage>
        <taxon>Bacteria</taxon>
        <taxon>Pseudomonadati</taxon>
        <taxon>Bacteroidota</taxon>
        <taxon>Flavobacteriia</taxon>
        <taxon>Flavobacteriales</taxon>
        <taxon>Flavobacteriaceae</taxon>
        <taxon>Flavobacterium</taxon>
    </lineage>
</organism>
<dbReference type="PANTHER" id="PTHR43280:SF32">
    <property type="entry name" value="TRANSCRIPTIONAL REGULATORY PROTEIN"/>
    <property type="match status" value="1"/>
</dbReference>
<dbReference type="InterPro" id="IPR037923">
    <property type="entry name" value="HTH-like"/>
</dbReference>
<evidence type="ECO:0000256" key="3">
    <source>
        <dbReference type="ARBA" id="ARBA00023163"/>
    </source>
</evidence>
<dbReference type="InterPro" id="IPR018060">
    <property type="entry name" value="HTH_AraC"/>
</dbReference>
<dbReference type="SMART" id="SM00342">
    <property type="entry name" value="HTH_ARAC"/>
    <property type="match status" value="1"/>
</dbReference>
<dbReference type="Gene3D" id="2.60.120.10">
    <property type="entry name" value="Jelly Rolls"/>
    <property type="match status" value="1"/>
</dbReference>
<dbReference type="SUPFAM" id="SSF46689">
    <property type="entry name" value="Homeodomain-like"/>
    <property type="match status" value="1"/>
</dbReference>
<evidence type="ECO:0000259" key="4">
    <source>
        <dbReference type="PROSITE" id="PS01124"/>
    </source>
</evidence>
<keyword evidence="3" id="KW-0804">Transcription</keyword>
<evidence type="ECO:0000313" key="6">
    <source>
        <dbReference type="Proteomes" id="UP001163328"/>
    </source>
</evidence>
<dbReference type="Gene3D" id="1.10.10.60">
    <property type="entry name" value="Homeodomain-like"/>
    <property type="match status" value="1"/>
</dbReference>
<dbReference type="InterPro" id="IPR020449">
    <property type="entry name" value="Tscrpt_reg_AraC-type_HTH"/>
</dbReference>
<protein>
    <submittedName>
        <fullName evidence="5">AraC family transcriptional regulator</fullName>
    </submittedName>
</protein>
<dbReference type="PRINTS" id="PR00032">
    <property type="entry name" value="HTHARAC"/>
</dbReference>
<evidence type="ECO:0000256" key="2">
    <source>
        <dbReference type="ARBA" id="ARBA00023125"/>
    </source>
</evidence>
<dbReference type="PANTHER" id="PTHR43280">
    <property type="entry name" value="ARAC-FAMILY TRANSCRIPTIONAL REGULATOR"/>
    <property type="match status" value="1"/>
</dbReference>
<sequence>MYNKVFFQGLYGSDSIEFARGLINVHPFGEIGKNNNNKVEVHAHNNLFQIFYIESGITEITYQNKSTEIEGPSIITIPKNTPHGFIHHTEVSGWIISLSDSVLESLLNREAEVLFTLYKIFAKNIDVLDANDLVIINILKQCVQEYNENQPGKLIMLQNLVGQLIIHLYRLQHQDNVLEQVIDNSYKVYFRNFMMLIAESRSFKKTIDEYAQELRITTTHLTRVTKNISNKSPREVIVDYYISEAKLLLSNLKYNINEVARELDIEDPSYFSRLFKKKTGITPKEFQRQIKVKA</sequence>
<dbReference type="EMBL" id="CP081495">
    <property type="protein sequence ID" value="UYW00714.1"/>
    <property type="molecule type" value="Genomic_DNA"/>
</dbReference>
<dbReference type="Pfam" id="PF02311">
    <property type="entry name" value="AraC_binding"/>
    <property type="match status" value="1"/>
</dbReference>
<dbReference type="Pfam" id="PF12833">
    <property type="entry name" value="HTH_18"/>
    <property type="match status" value="1"/>
</dbReference>
<name>A0ABY6LZ79_9FLAO</name>
<keyword evidence="1" id="KW-0805">Transcription regulation</keyword>
<proteinExistence type="predicted"/>
<reference evidence="5" key="1">
    <citation type="submission" date="2021-08" db="EMBL/GenBank/DDBJ databases">
        <title>Flavobacterium sp. strain CC-SYL302.</title>
        <authorList>
            <person name="Lin S.-Y."/>
            <person name="Lee T.-H."/>
            <person name="Young C.-C."/>
        </authorList>
    </citation>
    <scope>NUCLEOTIDE SEQUENCE</scope>
    <source>
        <strain evidence="5">CC-SYL302</strain>
    </source>
</reference>
<keyword evidence="2" id="KW-0238">DNA-binding</keyword>
<feature type="domain" description="HTH araC/xylS-type" evidence="4">
    <location>
        <begin position="191"/>
        <end position="289"/>
    </location>
</feature>
<evidence type="ECO:0000256" key="1">
    <source>
        <dbReference type="ARBA" id="ARBA00023015"/>
    </source>
</evidence>
<dbReference type="PROSITE" id="PS01124">
    <property type="entry name" value="HTH_ARAC_FAMILY_2"/>
    <property type="match status" value="1"/>
</dbReference>
<dbReference type="InterPro" id="IPR009057">
    <property type="entry name" value="Homeodomain-like_sf"/>
</dbReference>
<dbReference type="InterPro" id="IPR003313">
    <property type="entry name" value="AraC-bd"/>
</dbReference>
<keyword evidence="6" id="KW-1185">Reference proteome</keyword>
<gene>
    <name evidence="5" type="ORF">K5I29_09265</name>
</gene>
<evidence type="ECO:0000313" key="5">
    <source>
        <dbReference type="EMBL" id="UYW00714.1"/>
    </source>
</evidence>
<dbReference type="InterPro" id="IPR014710">
    <property type="entry name" value="RmlC-like_jellyroll"/>
</dbReference>
<dbReference type="SUPFAM" id="SSF51215">
    <property type="entry name" value="Regulatory protein AraC"/>
    <property type="match status" value="1"/>
</dbReference>
<dbReference type="Proteomes" id="UP001163328">
    <property type="component" value="Chromosome"/>
</dbReference>